<protein>
    <submittedName>
        <fullName evidence="1">Uncharacterized protein</fullName>
    </submittedName>
</protein>
<dbReference type="Proteomes" id="UP001210231">
    <property type="component" value="Unassembled WGS sequence"/>
</dbReference>
<organism evidence="1 2">
    <name type="scientific">Polluticaenibacter yanchengensis</name>
    <dbReference type="NCBI Taxonomy" id="3014562"/>
    <lineage>
        <taxon>Bacteria</taxon>
        <taxon>Pseudomonadati</taxon>
        <taxon>Bacteroidota</taxon>
        <taxon>Chitinophagia</taxon>
        <taxon>Chitinophagales</taxon>
        <taxon>Chitinophagaceae</taxon>
        <taxon>Polluticaenibacter</taxon>
    </lineage>
</organism>
<keyword evidence="2" id="KW-1185">Reference proteome</keyword>
<dbReference type="SUPFAM" id="SSF159894">
    <property type="entry name" value="YgaC/TfoX-N like"/>
    <property type="match status" value="1"/>
</dbReference>
<name>A0ABT4UR10_9BACT</name>
<accession>A0ABT4UR10</accession>
<evidence type="ECO:0000313" key="1">
    <source>
        <dbReference type="EMBL" id="MDA3616603.1"/>
    </source>
</evidence>
<gene>
    <name evidence="1" type="ORF">O3P16_17455</name>
</gene>
<dbReference type="EMBL" id="JAQGEF010000036">
    <property type="protein sequence ID" value="MDA3616603.1"/>
    <property type="molecule type" value="Genomic_DNA"/>
</dbReference>
<reference evidence="1 2" key="1">
    <citation type="submission" date="2022-12" db="EMBL/GenBank/DDBJ databases">
        <title>Chitinophagaceae gen. sp. nov., a new member of the family Chitinophagaceae, isolated from soil in a chemical factory.</title>
        <authorList>
            <person name="Ke Z."/>
        </authorList>
    </citation>
    <scope>NUCLEOTIDE SEQUENCE [LARGE SCALE GENOMIC DNA]</scope>
    <source>
        <strain evidence="1 2">LY-5</strain>
    </source>
</reference>
<dbReference type="RefSeq" id="WP_407032933.1">
    <property type="nucleotide sequence ID" value="NZ_JAQGEF010000036.1"/>
</dbReference>
<proteinExistence type="predicted"/>
<sequence length="213" mass="25576">MTTKKYADFIYKQTKGVCNIMVEQMFSDYVLYKDGKRIGALYDNKLLLVSTENLNKLFPNAVQEKSFDWGYYKLIHIENTEDKELLEKAVRITYDDLYFQKDFVTDISYLFKVNKRYQDSITKIYNLHITFLRFCYDKGLLKINPLDKQDRILHMNFLNNDLTENGTKIFNELYDKWLVYTDKNDDKTDDRIVNTKMLEKYYLSIIDKLQINS</sequence>
<evidence type="ECO:0000313" key="2">
    <source>
        <dbReference type="Proteomes" id="UP001210231"/>
    </source>
</evidence>
<comment type="caution">
    <text evidence="1">The sequence shown here is derived from an EMBL/GenBank/DDBJ whole genome shotgun (WGS) entry which is preliminary data.</text>
</comment>